<evidence type="ECO:0000313" key="3">
    <source>
        <dbReference type="Proteomes" id="UP001151699"/>
    </source>
</evidence>
<reference evidence="2" key="1">
    <citation type="submission" date="2022-07" db="EMBL/GenBank/DDBJ databases">
        <authorList>
            <person name="Trinca V."/>
            <person name="Uliana J.V.C."/>
            <person name="Torres T.T."/>
            <person name="Ward R.J."/>
            <person name="Monesi N."/>
        </authorList>
    </citation>
    <scope>NUCLEOTIDE SEQUENCE</scope>
    <source>
        <strain evidence="2">HSMRA1968</strain>
        <tissue evidence="2">Whole embryos</tissue>
    </source>
</reference>
<feature type="compositionally biased region" description="Basic and acidic residues" evidence="1">
    <location>
        <begin position="181"/>
        <end position="190"/>
    </location>
</feature>
<feature type="compositionally biased region" description="Polar residues" evidence="1">
    <location>
        <begin position="171"/>
        <end position="180"/>
    </location>
</feature>
<protein>
    <submittedName>
        <fullName evidence="2">Uncharacterized protein</fullName>
    </submittedName>
</protein>
<dbReference type="EMBL" id="WJQU01000003">
    <property type="protein sequence ID" value="KAJ6637777.1"/>
    <property type="molecule type" value="Genomic_DNA"/>
</dbReference>
<accession>A0A9Q0MTL7</accession>
<evidence type="ECO:0000256" key="1">
    <source>
        <dbReference type="SAM" id="MobiDB-lite"/>
    </source>
</evidence>
<feature type="region of interest" description="Disordered" evidence="1">
    <location>
        <begin position="166"/>
        <end position="190"/>
    </location>
</feature>
<gene>
    <name evidence="2" type="ORF">Bhyg_10508</name>
</gene>
<dbReference type="Proteomes" id="UP001151699">
    <property type="component" value="Chromosome X"/>
</dbReference>
<dbReference type="OrthoDB" id="7762792at2759"/>
<keyword evidence="3" id="KW-1185">Reference proteome</keyword>
<dbReference type="AlphaFoldDB" id="A0A9Q0MTL7"/>
<evidence type="ECO:0000313" key="2">
    <source>
        <dbReference type="EMBL" id="KAJ6637777.1"/>
    </source>
</evidence>
<sequence>MCLLDFMHLSSSAPPKPRKSLKEISNRYSSHYMQKYNDVNIIYFNENMSMTSKNNTIKFSSCPIGTFKPSPMNQSFSNRKESIREWGAETVAFDFSSDDRTCVPGASSDSTGTSKNGTDDFSDHDEWFNNFGDNATSGNLDSFCTLCTSSFSFNNCNKCDESTCGSKCHSSDASGYASTNFRDKWSRRGQ</sequence>
<proteinExistence type="predicted"/>
<name>A0A9Q0MTL7_9DIPT</name>
<comment type="caution">
    <text evidence="2">The sequence shown here is derived from an EMBL/GenBank/DDBJ whole genome shotgun (WGS) entry which is preliminary data.</text>
</comment>
<organism evidence="2 3">
    <name type="scientific">Pseudolycoriella hygida</name>
    <dbReference type="NCBI Taxonomy" id="35572"/>
    <lineage>
        <taxon>Eukaryota</taxon>
        <taxon>Metazoa</taxon>
        <taxon>Ecdysozoa</taxon>
        <taxon>Arthropoda</taxon>
        <taxon>Hexapoda</taxon>
        <taxon>Insecta</taxon>
        <taxon>Pterygota</taxon>
        <taxon>Neoptera</taxon>
        <taxon>Endopterygota</taxon>
        <taxon>Diptera</taxon>
        <taxon>Nematocera</taxon>
        <taxon>Sciaroidea</taxon>
        <taxon>Sciaridae</taxon>
        <taxon>Pseudolycoriella</taxon>
    </lineage>
</organism>